<accession>A0A8S5V907</accession>
<proteinExistence type="predicted"/>
<protein>
    <submittedName>
        <fullName evidence="1">MqsA</fullName>
    </submittedName>
</protein>
<reference evidence="1" key="1">
    <citation type="journal article" date="2021" name="Proc. Natl. Acad. Sci. U.S.A.">
        <title>A Catalog of Tens of Thousands of Viruses from Human Metagenomes Reveals Hidden Associations with Chronic Diseases.</title>
        <authorList>
            <person name="Tisza M.J."/>
            <person name="Buck C.B."/>
        </authorList>
    </citation>
    <scope>NUCLEOTIDE SEQUENCE</scope>
    <source>
        <strain evidence="1">CtCpR1</strain>
    </source>
</reference>
<evidence type="ECO:0000313" key="1">
    <source>
        <dbReference type="EMBL" id="DAG03176.1"/>
    </source>
</evidence>
<sequence>MDDGEKLCELCGMHKKLNIGPAGAVWLERDSAGDAMLVVEPVVGRTLPVAVPVWFCPACGRDFRPRKEETAEGLLPVSAENLEYLKSKAREMQGSLDEALDRVLNDCYWADKEKEQKTKEGVNDETGT</sequence>
<dbReference type="EMBL" id="BK016224">
    <property type="protein sequence ID" value="DAG03176.1"/>
    <property type="molecule type" value="Genomic_DNA"/>
</dbReference>
<organism evidence="1">
    <name type="scientific">Caudovirales sp. ctCpR1</name>
    <dbReference type="NCBI Taxonomy" id="2825760"/>
    <lineage>
        <taxon>Viruses</taxon>
        <taxon>Duplodnaviria</taxon>
        <taxon>Heunggongvirae</taxon>
        <taxon>Uroviricota</taxon>
        <taxon>Caudoviricetes</taxon>
    </lineage>
</organism>
<name>A0A8S5V907_9CAUD</name>